<sequence>MIGATFTDPLLFDYFIKQVGDANLTGPSGIQSRLNGPTNVVGVDVAVVETLATHNHDGVTNTGPHFLEGRHLGVLGVEEIHDFVAQVGNAALAVLLARLLGVHLDGVEFGGNRQRVTSDDVTKGVEQQEQSSAAGVNDAGLLENGKLFGGVGQCGSRRSASRANHVLQRSRGTRRTNGSGASHRQDGALDRTDYGLAGQNVSVRQRVGQGRGLDGVAVTQLLHEPSEQLRQDDPGVTAGTHERSVRNGLTDGQHVGAGGHLGQLGHHRLNGEGHIRASVAVGDGVDI</sequence>
<feature type="region of interest" description="Disordered" evidence="1">
    <location>
        <begin position="226"/>
        <end position="268"/>
    </location>
</feature>
<evidence type="ECO:0000256" key="1">
    <source>
        <dbReference type="SAM" id="MobiDB-lite"/>
    </source>
</evidence>
<dbReference type="EMBL" id="CAFAAB010000117">
    <property type="protein sequence ID" value="CAB4788814.1"/>
    <property type="molecule type" value="Genomic_DNA"/>
</dbReference>
<protein>
    <submittedName>
        <fullName evidence="2">Unannotated protein</fullName>
    </submittedName>
</protein>
<organism evidence="2">
    <name type="scientific">freshwater metagenome</name>
    <dbReference type="NCBI Taxonomy" id="449393"/>
    <lineage>
        <taxon>unclassified sequences</taxon>
        <taxon>metagenomes</taxon>
        <taxon>ecological metagenomes</taxon>
    </lineage>
</organism>
<evidence type="ECO:0000313" key="2">
    <source>
        <dbReference type="EMBL" id="CAB4788814.1"/>
    </source>
</evidence>
<dbReference type="AlphaFoldDB" id="A0A6J6X0C4"/>
<gene>
    <name evidence="2" type="ORF">UFOPK2958_01007</name>
</gene>
<accession>A0A6J6X0C4</accession>
<name>A0A6J6X0C4_9ZZZZ</name>
<reference evidence="2" key="1">
    <citation type="submission" date="2020-05" db="EMBL/GenBank/DDBJ databases">
        <authorList>
            <person name="Chiriac C."/>
            <person name="Salcher M."/>
            <person name="Ghai R."/>
            <person name="Kavagutti S V."/>
        </authorList>
    </citation>
    <scope>NUCLEOTIDE SEQUENCE</scope>
</reference>
<feature type="region of interest" description="Disordered" evidence="1">
    <location>
        <begin position="153"/>
        <end position="192"/>
    </location>
</feature>
<proteinExistence type="predicted"/>
<feature type="compositionally biased region" description="Basic and acidic residues" evidence="1">
    <location>
        <begin position="183"/>
        <end position="192"/>
    </location>
</feature>